<evidence type="ECO:0000313" key="1">
    <source>
        <dbReference type="EMBL" id="GGJ56847.1"/>
    </source>
</evidence>
<dbReference type="EMBL" id="BMKX01000002">
    <property type="protein sequence ID" value="GGJ56847.1"/>
    <property type="molecule type" value="Genomic_DNA"/>
</dbReference>
<accession>A0ABQ2DGU0</accession>
<comment type="caution">
    <text evidence="1">The sequence shown here is derived from an EMBL/GenBank/DDBJ whole genome shotgun (WGS) entry which is preliminary data.</text>
</comment>
<dbReference type="Proteomes" id="UP000606115">
    <property type="component" value="Unassembled WGS sequence"/>
</dbReference>
<evidence type="ECO:0000313" key="2">
    <source>
        <dbReference type="Proteomes" id="UP000606115"/>
    </source>
</evidence>
<keyword evidence="2" id="KW-1185">Reference proteome</keyword>
<reference evidence="2" key="1">
    <citation type="journal article" date="2019" name="Int. J. Syst. Evol. Microbiol.">
        <title>The Global Catalogue of Microorganisms (GCM) 10K type strain sequencing project: providing services to taxonomists for standard genome sequencing and annotation.</title>
        <authorList>
            <consortium name="The Broad Institute Genomics Platform"/>
            <consortium name="The Broad Institute Genome Sequencing Center for Infectious Disease"/>
            <person name="Wu L."/>
            <person name="Ma J."/>
        </authorList>
    </citation>
    <scope>NUCLEOTIDE SEQUENCE [LARGE SCALE GENOMIC DNA]</scope>
    <source>
        <strain evidence="2">CGMCC 1.3685</strain>
    </source>
</reference>
<gene>
    <name evidence="1" type="ORF">GCM10007173_14540</name>
</gene>
<protein>
    <submittedName>
        <fullName evidence="1">Uncharacterized protein</fullName>
    </submittedName>
</protein>
<proteinExistence type="predicted"/>
<sequence length="127" mass="13685">MHHAHRAPEPVARVQAVHVRATRHSLLSRACAAKAELADHAHHAMVAHQVAAHAHRAQAVRVPAAHAHHVKVAHQVADHAHRVPADSVQPVPARAVHAQQAQEHLVQQALAQVAHVRVPQQAAQPHA</sequence>
<organism evidence="1 2">
    <name type="scientific">Glutamicibacter ardleyensis</name>
    <dbReference type="NCBI Taxonomy" id="225894"/>
    <lineage>
        <taxon>Bacteria</taxon>
        <taxon>Bacillati</taxon>
        <taxon>Actinomycetota</taxon>
        <taxon>Actinomycetes</taxon>
        <taxon>Micrococcales</taxon>
        <taxon>Micrococcaceae</taxon>
        <taxon>Glutamicibacter</taxon>
    </lineage>
</organism>
<name>A0ABQ2DGU0_9MICC</name>